<sequence>MARTIRFFSDSPWTQRDTQTLRAFYTNEIPPAEIARMLGRPEEEVRQRTRMLGLEMPRIHVLAR</sequence>
<name>A0A7G9SBZ6_9SPHN</name>
<dbReference type="AlphaFoldDB" id="A0A7G9SBZ6"/>
<dbReference type="RefSeq" id="WP_187542363.1">
    <property type="nucleotide sequence ID" value="NZ_CP060717.1"/>
</dbReference>
<gene>
    <name evidence="1" type="ORF">H9L12_01690</name>
</gene>
<proteinExistence type="predicted"/>
<protein>
    <recommendedName>
        <fullName evidence="3">AsnC family protein</fullName>
    </recommendedName>
</protein>
<evidence type="ECO:0000313" key="2">
    <source>
        <dbReference type="Proteomes" id="UP000515955"/>
    </source>
</evidence>
<evidence type="ECO:0008006" key="3">
    <source>
        <dbReference type="Google" id="ProtNLM"/>
    </source>
</evidence>
<accession>A0A7G9SBZ6</accession>
<organism evidence="1 2">
    <name type="scientific">Sphingomonas rhizophila</name>
    <dbReference type="NCBI Taxonomy" id="2071607"/>
    <lineage>
        <taxon>Bacteria</taxon>
        <taxon>Pseudomonadati</taxon>
        <taxon>Pseudomonadota</taxon>
        <taxon>Alphaproteobacteria</taxon>
        <taxon>Sphingomonadales</taxon>
        <taxon>Sphingomonadaceae</taxon>
        <taxon>Sphingomonas</taxon>
    </lineage>
</organism>
<dbReference type="Gene3D" id="1.10.10.60">
    <property type="entry name" value="Homeodomain-like"/>
    <property type="match status" value="1"/>
</dbReference>
<dbReference type="Proteomes" id="UP000515955">
    <property type="component" value="Chromosome"/>
</dbReference>
<evidence type="ECO:0000313" key="1">
    <source>
        <dbReference type="EMBL" id="QNN65371.1"/>
    </source>
</evidence>
<keyword evidence="2" id="KW-1185">Reference proteome</keyword>
<dbReference type="EMBL" id="CP060717">
    <property type="protein sequence ID" value="QNN65371.1"/>
    <property type="molecule type" value="Genomic_DNA"/>
</dbReference>
<reference evidence="1 2" key="1">
    <citation type="submission" date="2020-08" db="EMBL/GenBank/DDBJ databases">
        <title>Genome sequence of Sphingomonas rhizophila KACC 19189T.</title>
        <authorList>
            <person name="Hyun D.-W."/>
            <person name="Bae J.-W."/>
        </authorList>
    </citation>
    <scope>NUCLEOTIDE SEQUENCE [LARGE SCALE GENOMIC DNA]</scope>
    <source>
        <strain evidence="1 2">KACC 19189</strain>
    </source>
</reference>
<dbReference type="KEGG" id="srhi:H9L12_01690"/>